<accession>M4ZQH9</accession>
<dbReference type="AlphaFoldDB" id="M4ZQH9"/>
<name>M4ZQH9_9ACTN</name>
<reference evidence="4" key="1">
    <citation type="journal article" date="2013" name="Med. Chem. Commun.">
        <title>The muraminomicin biosynthetic gene cluster and enzymatic formation of the 2-deoxyaminoribosyl appendage.</title>
        <authorList>
            <person name="Chi X."/>
            <person name="Baba S."/>
            <person name="Tibrewal N."/>
            <person name="Funabashi M."/>
            <person name="Nonaka K."/>
            <person name="Van Lanen S.G."/>
        </authorList>
    </citation>
    <scope>NUCLEOTIDE SEQUENCE</scope>
    <source>
        <strain evidence="4">SANK 60709</strain>
    </source>
</reference>
<keyword evidence="4" id="KW-0808">Transferase</keyword>
<dbReference type="PIRSF" id="PIRSF000521">
    <property type="entry name" value="Transaminase_4ab_Lys_Orn"/>
    <property type="match status" value="1"/>
</dbReference>
<comment type="similarity">
    <text evidence="1 3">Belongs to the class-III pyridoxal-phosphate-dependent aminotransferase family.</text>
</comment>
<dbReference type="Pfam" id="PF00202">
    <property type="entry name" value="Aminotran_3"/>
    <property type="match status" value="1"/>
</dbReference>
<dbReference type="PANTHER" id="PTHR43094">
    <property type="entry name" value="AMINOTRANSFERASE"/>
    <property type="match status" value="1"/>
</dbReference>
<organism evidence="4">
    <name type="scientific">Streptosporangium amethystogenes</name>
    <dbReference type="NCBI Taxonomy" id="2002"/>
    <lineage>
        <taxon>Bacteria</taxon>
        <taxon>Bacillati</taxon>
        <taxon>Actinomycetota</taxon>
        <taxon>Actinomycetes</taxon>
        <taxon>Streptosporangiales</taxon>
        <taxon>Streptosporangiaceae</taxon>
        <taxon>Streptosporangium</taxon>
    </lineage>
</organism>
<evidence type="ECO:0000313" key="4">
    <source>
        <dbReference type="EMBL" id="BAM98982.1"/>
    </source>
</evidence>
<dbReference type="Gene3D" id="3.90.1150.10">
    <property type="entry name" value="Aspartate Aminotransferase, domain 1"/>
    <property type="match status" value="1"/>
</dbReference>
<dbReference type="InterPro" id="IPR015421">
    <property type="entry name" value="PyrdxlP-dep_Trfase_major"/>
</dbReference>
<dbReference type="InterPro" id="IPR005814">
    <property type="entry name" value="Aminotrans_3"/>
</dbReference>
<dbReference type="PROSITE" id="PS00600">
    <property type="entry name" value="AA_TRANSFER_CLASS_3"/>
    <property type="match status" value="1"/>
</dbReference>
<dbReference type="PANTHER" id="PTHR43094:SF1">
    <property type="entry name" value="AMINOTRANSFERASE CLASS-III"/>
    <property type="match status" value="1"/>
</dbReference>
<dbReference type="SUPFAM" id="SSF53383">
    <property type="entry name" value="PLP-dependent transferases"/>
    <property type="match status" value="1"/>
</dbReference>
<keyword evidence="4" id="KW-0032">Aminotransferase</keyword>
<sequence length="433" mass="45713">MSGTSSAAAERDDAHVWHPWSPIGPSSGPMIARAEGYRLWDVDGREYIDGVSGAMNCSCGYGRPELIAAVSDQLRALTHVDLSFGAHEPSGRLAERLADLLGHGLTRTFFANSGSEGIEAACRIALNYWSNRSESRRRIVSFERGYHGSTALCQSLSGLPAALPDLPSAVPVTRVALTDEPRALTDPAACDRLLDAWEQALDEPGAGEAAAVVVEPLLNVGGGVVFHPSFLAGLRRLCDERGVLLVIDEVFTGFGRTGAMFGFQHSGIAPDLVVMSKGITSGYVPLSAVTTTDRVYREFAADPVYGGLRYGHTTSGHAAACAVALATLDLIERDELVVNAQDRGTELLHGLRGLAGHAGVADVRGLGLTVVVECSSVDTAARLREEIGRHGVLLRQQMSSLLAVPPLVIDAAGARELVSHVLDALDTAGRHVG</sequence>
<evidence type="ECO:0000256" key="2">
    <source>
        <dbReference type="ARBA" id="ARBA00022898"/>
    </source>
</evidence>
<proteinExistence type="inferred from homology"/>
<keyword evidence="2 3" id="KW-0663">Pyridoxal phosphate</keyword>
<evidence type="ECO:0000256" key="1">
    <source>
        <dbReference type="ARBA" id="ARBA00008954"/>
    </source>
</evidence>
<dbReference type="InterPro" id="IPR049704">
    <property type="entry name" value="Aminotrans_3_PPA_site"/>
</dbReference>
<dbReference type="GO" id="GO:0008483">
    <property type="term" value="F:transaminase activity"/>
    <property type="evidence" value="ECO:0007669"/>
    <property type="project" value="UniProtKB-KW"/>
</dbReference>
<dbReference type="GO" id="GO:0030170">
    <property type="term" value="F:pyridoxal phosphate binding"/>
    <property type="evidence" value="ECO:0007669"/>
    <property type="project" value="InterPro"/>
</dbReference>
<dbReference type="InterPro" id="IPR015424">
    <property type="entry name" value="PyrdxlP-dep_Trfase"/>
</dbReference>
<dbReference type="Gene3D" id="3.40.640.10">
    <property type="entry name" value="Type I PLP-dependent aspartate aminotransferase-like (Major domain)"/>
    <property type="match status" value="1"/>
</dbReference>
<dbReference type="InterPro" id="IPR015422">
    <property type="entry name" value="PyrdxlP-dep_Trfase_small"/>
</dbReference>
<protein>
    <submittedName>
        <fullName evidence="4">Putative aminotransferase</fullName>
    </submittedName>
</protein>
<gene>
    <name evidence="4" type="primary">mra21</name>
</gene>
<evidence type="ECO:0000256" key="3">
    <source>
        <dbReference type="RuleBase" id="RU003560"/>
    </source>
</evidence>
<dbReference type="CDD" id="cd00610">
    <property type="entry name" value="OAT_like"/>
    <property type="match status" value="1"/>
</dbReference>
<dbReference type="EMBL" id="AB746937">
    <property type="protein sequence ID" value="BAM98982.1"/>
    <property type="molecule type" value="Genomic_DNA"/>
</dbReference>